<accession>A0A1I5P0R1</accession>
<name>A0A1I5P0R1_9GAMM</name>
<proteinExistence type="predicted"/>
<gene>
    <name evidence="1" type="ORF">SAMN05216229_101266</name>
</gene>
<reference evidence="2" key="1">
    <citation type="submission" date="2016-10" db="EMBL/GenBank/DDBJ databases">
        <authorList>
            <person name="Varghese N."/>
            <person name="Submissions S."/>
        </authorList>
    </citation>
    <scope>NUCLEOTIDE SEQUENCE [LARGE SCALE GENOMIC DNA]</scope>
    <source>
        <strain evidence="2">JCM 18195</strain>
    </source>
</reference>
<dbReference type="AlphaFoldDB" id="A0A1I5P0R1"/>
<organism evidence="1 2">
    <name type="scientific">Geopseudomonas sagittaria</name>
    <dbReference type="NCBI Taxonomy" id="1135990"/>
    <lineage>
        <taxon>Bacteria</taxon>
        <taxon>Pseudomonadati</taxon>
        <taxon>Pseudomonadota</taxon>
        <taxon>Gammaproteobacteria</taxon>
        <taxon>Pseudomonadales</taxon>
        <taxon>Pseudomonadaceae</taxon>
        <taxon>Geopseudomonas</taxon>
    </lineage>
</organism>
<dbReference type="OrthoDB" id="7042120at2"/>
<evidence type="ECO:0000313" key="1">
    <source>
        <dbReference type="EMBL" id="SFP27644.1"/>
    </source>
</evidence>
<evidence type="ECO:0000313" key="2">
    <source>
        <dbReference type="Proteomes" id="UP000243084"/>
    </source>
</evidence>
<dbReference type="Proteomes" id="UP000243084">
    <property type="component" value="Unassembled WGS sequence"/>
</dbReference>
<protein>
    <submittedName>
        <fullName evidence="1">Uncharacterized protein</fullName>
    </submittedName>
</protein>
<sequence>MTSKLHQLLTDAGQAVGYQDHIAVGATEPHARTMKRAAEATGLSMLHEQAPTLNPGVDGGLYLPYGTEAGKVSTLAAAMLSHSVTGKAGAQIIVIDRAPAAPAGESTLPAFYTRDYRFDVVKPAQFALLADGAEVTDAAWPISRAAVDLSTMPTYSFRVNMTRAQQREYGLGFLSAELEHSIIAGIARSADAALLAAIVATTPAAFSLGAAAAKGCQFADLRAIVGSAGTGAAAQQGELFVDGMAAELCMEVAPTIVGTWMRAAVAVHEDVTLIADRRSVEGDLSLTCFVNLQPLVPDAGYFFVRG</sequence>
<dbReference type="RefSeq" id="WP_092427525.1">
    <property type="nucleotide sequence ID" value="NZ_FOXM01000001.1"/>
</dbReference>
<keyword evidence="2" id="KW-1185">Reference proteome</keyword>
<dbReference type="EMBL" id="FOXM01000001">
    <property type="protein sequence ID" value="SFP27644.1"/>
    <property type="molecule type" value="Genomic_DNA"/>
</dbReference>